<protein>
    <recommendedName>
        <fullName evidence="1">SRR1-like domain-containing protein</fullName>
    </recommendedName>
</protein>
<gene>
    <name evidence="2" type="ORF">EYC80_010499</name>
</gene>
<evidence type="ECO:0000259" key="1">
    <source>
        <dbReference type="Pfam" id="PF07985"/>
    </source>
</evidence>
<dbReference type="EMBL" id="VIGI01000020">
    <property type="protein sequence ID" value="KAB8289868.1"/>
    <property type="molecule type" value="Genomic_DNA"/>
</dbReference>
<dbReference type="PANTHER" id="PTHR42080:SF1">
    <property type="entry name" value="SRR1-LIKE DOMAIN-CONTAINING PROTEIN"/>
    <property type="match status" value="1"/>
</dbReference>
<evidence type="ECO:0000313" key="2">
    <source>
        <dbReference type="EMBL" id="KAB8289868.1"/>
    </source>
</evidence>
<accession>A0A5N6JR75</accession>
<dbReference type="InterPro" id="IPR012942">
    <property type="entry name" value="SRR1-like"/>
</dbReference>
<keyword evidence="3" id="KW-1185">Reference proteome</keyword>
<proteinExistence type="predicted"/>
<sequence length="401" mass="44737">MPTLNTSLFSQVGLKNPDPVDIIDQDPVDYNTLKEMNTKDKNRKVVGRTNFFGQLSFLPFTLDSKSCDFDMRRARREASVGDNIGKSSPTPALRMPIKYDPTIFSTLLLTLCRSLKAAYPLSEEYNLQGQKFWQGRENAYESADALDAAFKEAITRFGTTTLCERLKKLTEKLSQDKKIDKIVAFGGNTLGHKNKPPMIQGVKLFTQHAALLSIRDNWLKLNGGKAKDEFKIYLQDPLYNKNDLEVAKRHGMTVVCGDLCHQMGWVFIDGRTIVVDLDVPHEVNLPRLVFEISRPAGLLICSPPKYTADSKGFISLGASPSPSDRVFAYTLADKDITVPHYGLSEPIFKDWADEYELTCLDKDKLEIGVAQKPSSTKAEADGRNGVSYLGSSGPILLRRST</sequence>
<organism evidence="2 3">
    <name type="scientific">Monilinia laxa</name>
    <name type="common">Brown rot fungus</name>
    <name type="synonym">Sclerotinia laxa</name>
    <dbReference type="NCBI Taxonomy" id="61186"/>
    <lineage>
        <taxon>Eukaryota</taxon>
        <taxon>Fungi</taxon>
        <taxon>Dikarya</taxon>
        <taxon>Ascomycota</taxon>
        <taxon>Pezizomycotina</taxon>
        <taxon>Leotiomycetes</taxon>
        <taxon>Helotiales</taxon>
        <taxon>Sclerotiniaceae</taxon>
        <taxon>Monilinia</taxon>
    </lineage>
</organism>
<reference evidence="2 3" key="1">
    <citation type="submission" date="2019-06" db="EMBL/GenBank/DDBJ databases">
        <title>Genome Sequence of the Brown Rot Fungal Pathogen Monilinia laxa.</title>
        <authorList>
            <person name="De Miccolis Angelini R.M."/>
            <person name="Landi L."/>
            <person name="Abate D."/>
            <person name="Pollastro S."/>
            <person name="Romanazzi G."/>
            <person name="Faretra F."/>
        </authorList>
    </citation>
    <scope>NUCLEOTIDE SEQUENCE [LARGE SCALE GENOMIC DNA]</scope>
    <source>
        <strain evidence="2 3">Mlax316</strain>
    </source>
</reference>
<dbReference type="PANTHER" id="PTHR42080">
    <property type="entry name" value="SRR1 DOMAIN-CONTAINING PROTEIN"/>
    <property type="match status" value="1"/>
</dbReference>
<dbReference type="AlphaFoldDB" id="A0A5N6JR75"/>
<feature type="domain" description="SRR1-like" evidence="1">
    <location>
        <begin position="168"/>
        <end position="255"/>
    </location>
</feature>
<dbReference type="OrthoDB" id="3556862at2759"/>
<dbReference type="Proteomes" id="UP000326757">
    <property type="component" value="Unassembled WGS sequence"/>
</dbReference>
<evidence type="ECO:0000313" key="3">
    <source>
        <dbReference type="Proteomes" id="UP000326757"/>
    </source>
</evidence>
<comment type="caution">
    <text evidence="2">The sequence shown here is derived from an EMBL/GenBank/DDBJ whole genome shotgun (WGS) entry which is preliminary data.</text>
</comment>
<dbReference type="Pfam" id="PF07985">
    <property type="entry name" value="SRR1"/>
    <property type="match status" value="1"/>
</dbReference>
<name>A0A5N6JR75_MONLA</name>